<keyword evidence="2" id="KW-1185">Reference proteome</keyword>
<sequence length="127" mass="14093">MDSKMMASNGTPIDTLSAESGNWLRKGYFQKVERLNIKNVGGGPLMLNDICIEKPPLVLQTLTSLRELCIENCSNLISFSEVCFLSNLSKLEIINCKVGSLLPEEKMLNNANIESLKIEGCHLYNSL</sequence>
<dbReference type="EMBL" id="JANJYI010000004">
    <property type="protein sequence ID" value="KAK2651684.1"/>
    <property type="molecule type" value="Genomic_DNA"/>
</dbReference>
<organism evidence="1 2">
    <name type="scientific">Dipteronia dyeriana</name>
    <dbReference type="NCBI Taxonomy" id="168575"/>
    <lineage>
        <taxon>Eukaryota</taxon>
        <taxon>Viridiplantae</taxon>
        <taxon>Streptophyta</taxon>
        <taxon>Embryophyta</taxon>
        <taxon>Tracheophyta</taxon>
        <taxon>Spermatophyta</taxon>
        <taxon>Magnoliopsida</taxon>
        <taxon>eudicotyledons</taxon>
        <taxon>Gunneridae</taxon>
        <taxon>Pentapetalae</taxon>
        <taxon>rosids</taxon>
        <taxon>malvids</taxon>
        <taxon>Sapindales</taxon>
        <taxon>Sapindaceae</taxon>
        <taxon>Hippocastanoideae</taxon>
        <taxon>Acereae</taxon>
        <taxon>Dipteronia</taxon>
    </lineage>
</organism>
<dbReference type="Gene3D" id="3.80.10.10">
    <property type="entry name" value="Ribonuclease Inhibitor"/>
    <property type="match status" value="1"/>
</dbReference>
<evidence type="ECO:0000313" key="1">
    <source>
        <dbReference type="EMBL" id="KAK2651684.1"/>
    </source>
</evidence>
<proteinExistence type="predicted"/>
<dbReference type="Proteomes" id="UP001280121">
    <property type="component" value="Unassembled WGS sequence"/>
</dbReference>
<protein>
    <submittedName>
        <fullName evidence="1">Uncharacterized protein</fullName>
    </submittedName>
</protein>
<reference evidence="1" key="1">
    <citation type="journal article" date="2023" name="Plant J.">
        <title>Genome sequences and population genomics provide insights into the demographic history, inbreeding, and mutation load of two 'living fossil' tree species of Dipteronia.</title>
        <authorList>
            <person name="Feng Y."/>
            <person name="Comes H.P."/>
            <person name="Chen J."/>
            <person name="Zhu S."/>
            <person name="Lu R."/>
            <person name="Zhang X."/>
            <person name="Li P."/>
            <person name="Qiu J."/>
            <person name="Olsen K.M."/>
            <person name="Qiu Y."/>
        </authorList>
    </citation>
    <scope>NUCLEOTIDE SEQUENCE</scope>
    <source>
        <strain evidence="1">KIB01</strain>
    </source>
</reference>
<dbReference type="InterPro" id="IPR032675">
    <property type="entry name" value="LRR_dom_sf"/>
</dbReference>
<comment type="caution">
    <text evidence="1">The sequence shown here is derived from an EMBL/GenBank/DDBJ whole genome shotgun (WGS) entry which is preliminary data.</text>
</comment>
<name>A0AAE0CH45_9ROSI</name>
<dbReference type="SUPFAM" id="SSF52058">
    <property type="entry name" value="L domain-like"/>
    <property type="match status" value="1"/>
</dbReference>
<accession>A0AAE0CH45</accession>
<gene>
    <name evidence="1" type="ORF">Ddye_011540</name>
</gene>
<evidence type="ECO:0000313" key="2">
    <source>
        <dbReference type="Proteomes" id="UP001280121"/>
    </source>
</evidence>
<dbReference type="AlphaFoldDB" id="A0AAE0CH45"/>